<evidence type="ECO:0000259" key="10">
    <source>
        <dbReference type="Pfam" id="PF08019"/>
    </source>
</evidence>
<dbReference type="InterPro" id="IPR012549">
    <property type="entry name" value="EptA-like_N"/>
</dbReference>
<dbReference type="Pfam" id="PF08019">
    <property type="entry name" value="EptA_B_N"/>
    <property type="match status" value="1"/>
</dbReference>
<dbReference type="SUPFAM" id="SSF53649">
    <property type="entry name" value="Alkaline phosphatase-like"/>
    <property type="match status" value="1"/>
</dbReference>
<proteinExistence type="predicted"/>
<keyword evidence="6 8" id="KW-1133">Transmembrane helix</keyword>
<sequence length="548" mass="63179">MVVLDTRFFLCVFSFALAGGFSPDIHLSYSLKAIAKNGFYSAVFFYVAYTLLSFLPMRAREWSKNILLVLSLASAFVRFFMGYYFNMDINQALMETLQDTNVHESLAFLKAHVLPHSALFLALLAFCALFLYFVRFKWELSRRVHLILLVFMSLGVGAHMGRTAYLFAQRGMAGWSPPEVWETLPLIKEARALYFSLRYSTQVARQSLDRPFAKDYLRVDKESVPDVVLIVGESVSRNFMGVYGYALPNTPFLSGLKRERERSQNLFVFKDVISAFANTAPVLQTLLNYSDVENRHTPWYFQRSLGDIFKLAGYQTFWLTNQNPAQANNAYKLLPKRFESFYRTSSLDTSDQALLDLFEQKVKPQLGAKNAIVFHLIGSHILYHERFPKSFAKFSPAQIPTQGLHIKDKAQLQTLADYVNSIYYTDSVLRQIFKLFEKKDALILYLSDHAQDMFESGNTYGHRCSIYGVQIPFIIYVTDLFKQKRPSKVQQLAQAVHKPFMSDDLIHTLLPLVGIHTKDHLENKNLLSPKFDEKRKRIYCDDKVYPHP</sequence>
<evidence type="ECO:0000256" key="5">
    <source>
        <dbReference type="ARBA" id="ARBA00022692"/>
    </source>
</evidence>
<dbReference type="InterPro" id="IPR040423">
    <property type="entry name" value="PEA_transferase"/>
</dbReference>
<evidence type="ECO:0000256" key="1">
    <source>
        <dbReference type="ARBA" id="ARBA00004429"/>
    </source>
</evidence>
<feature type="transmembrane region" description="Helical" evidence="8">
    <location>
        <begin position="113"/>
        <end position="134"/>
    </location>
</feature>
<feature type="transmembrane region" description="Helical" evidence="8">
    <location>
        <begin position="67"/>
        <end position="85"/>
    </location>
</feature>
<dbReference type="AlphaFoldDB" id="A0A1R3UDW7"/>
<evidence type="ECO:0000256" key="4">
    <source>
        <dbReference type="ARBA" id="ARBA00022679"/>
    </source>
</evidence>
<dbReference type="GO" id="GO:0005886">
    <property type="term" value="C:plasma membrane"/>
    <property type="evidence" value="ECO:0007669"/>
    <property type="project" value="UniProtKB-SubCell"/>
</dbReference>
<reference evidence="11" key="1">
    <citation type="submission" date="2016-10" db="EMBL/GenBank/DDBJ databases">
        <title>Proteomic and phylogenetic analysis of the outer membrane protein repertoire of gastric Helicobacter species.</title>
        <authorList>
            <person name="Joosten M."/>
        </authorList>
    </citation>
    <scope>NUCLEOTIDE SEQUENCE</scope>
    <source>
        <strain evidence="11">JKM4</strain>
    </source>
</reference>
<dbReference type="EMBL" id="LT633471">
    <property type="protein sequence ID" value="SFZ72108.1"/>
    <property type="molecule type" value="Genomic_DNA"/>
</dbReference>
<keyword evidence="5 8" id="KW-0812">Transmembrane</keyword>
<accession>A0A1R3UDW7</accession>
<dbReference type="GO" id="GO:0016776">
    <property type="term" value="F:phosphotransferase activity, phosphate group as acceptor"/>
    <property type="evidence" value="ECO:0007669"/>
    <property type="project" value="TreeGrafter"/>
</dbReference>
<feature type="domain" description="Sulfatase N-terminal" evidence="9">
    <location>
        <begin position="225"/>
        <end position="515"/>
    </location>
</feature>
<evidence type="ECO:0000256" key="3">
    <source>
        <dbReference type="ARBA" id="ARBA00022519"/>
    </source>
</evidence>
<dbReference type="InterPro" id="IPR017850">
    <property type="entry name" value="Alkaline_phosphatase_core_sf"/>
</dbReference>
<evidence type="ECO:0000256" key="2">
    <source>
        <dbReference type="ARBA" id="ARBA00022475"/>
    </source>
</evidence>
<organism evidence="11">
    <name type="scientific">Helicobacter cynogastricus</name>
    <dbReference type="NCBI Taxonomy" id="329937"/>
    <lineage>
        <taxon>Bacteria</taxon>
        <taxon>Pseudomonadati</taxon>
        <taxon>Campylobacterota</taxon>
        <taxon>Epsilonproteobacteria</taxon>
        <taxon>Campylobacterales</taxon>
        <taxon>Helicobacteraceae</taxon>
        <taxon>Helicobacter</taxon>
    </lineage>
</organism>
<evidence type="ECO:0000256" key="8">
    <source>
        <dbReference type="SAM" id="Phobius"/>
    </source>
</evidence>
<dbReference type="Gene3D" id="3.40.720.10">
    <property type="entry name" value="Alkaline Phosphatase, subunit A"/>
    <property type="match status" value="1"/>
</dbReference>
<keyword evidence="7 8" id="KW-0472">Membrane</keyword>
<evidence type="ECO:0000256" key="6">
    <source>
        <dbReference type="ARBA" id="ARBA00022989"/>
    </source>
</evidence>
<evidence type="ECO:0000256" key="7">
    <source>
        <dbReference type="ARBA" id="ARBA00023136"/>
    </source>
</evidence>
<dbReference type="Pfam" id="PF00884">
    <property type="entry name" value="Sulfatase"/>
    <property type="match status" value="1"/>
</dbReference>
<dbReference type="CDD" id="cd16017">
    <property type="entry name" value="LptA"/>
    <property type="match status" value="1"/>
</dbReference>
<feature type="transmembrane region" description="Helical" evidence="8">
    <location>
        <begin position="146"/>
        <end position="168"/>
    </location>
</feature>
<evidence type="ECO:0000313" key="11">
    <source>
        <dbReference type="EMBL" id="SFZ72108.1"/>
    </source>
</evidence>
<feature type="domain" description="Phosphoethanolamine transferase N-terminal" evidence="10">
    <location>
        <begin position="48"/>
        <end position="159"/>
    </location>
</feature>
<dbReference type="GO" id="GO:0009244">
    <property type="term" value="P:lipopolysaccharide core region biosynthetic process"/>
    <property type="evidence" value="ECO:0007669"/>
    <property type="project" value="TreeGrafter"/>
</dbReference>
<evidence type="ECO:0000259" key="9">
    <source>
        <dbReference type="Pfam" id="PF00884"/>
    </source>
</evidence>
<dbReference type="InterPro" id="IPR000917">
    <property type="entry name" value="Sulfatase_N"/>
</dbReference>
<dbReference type="PANTHER" id="PTHR30443">
    <property type="entry name" value="INNER MEMBRANE PROTEIN"/>
    <property type="match status" value="1"/>
</dbReference>
<keyword evidence="4" id="KW-0808">Transferase</keyword>
<feature type="transmembrane region" description="Helical" evidence="8">
    <location>
        <begin position="39"/>
        <end position="55"/>
    </location>
</feature>
<keyword evidence="2" id="KW-1003">Cell membrane</keyword>
<keyword evidence="3" id="KW-0997">Cell inner membrane</keyword>
<gene>
    <name evidence="11" type="primary">omp843</name>
</gene>
<name>A0A1R3UDW7_9HELI</name>
<comment type="subcellular location">
    <subcellularLocation>
        <location evidence="1">Cell inner membrane</location>
        <topology evidence="1">Multi-pass membrane protein</topology>
    </subcellularLocation>
</comment>
<dbReference type="PANTHER" id="PTHR30443:SF2">
    <property type="entry name" value="PHOSPHOETHANOLAMINE TRANSFERASE EPTC"/>
    <property type="match status" value="1"/>
</dbReference>
<protein>
    <submittedName>
        <fullName evidence="11">OMP843</fullName>
    </submittedName>
</protein>
<dbReference type="RefSeq" id="WP_233704506.1">
    <property type="nucleotide sequence ID" value="NZ_FZMQ01000017.1"/>
</dbReference>
<dbReference type="InterPro" id="IPR058130">
    <property type="entry name" value="PEA_transf_C"/>
</dbReference>